<dbReference type="Gene3D" id="3.10.450.10">
    <property type="match status" value="1"/>
</dbReference>
<dbReference type="InterPro" id="IPR046350">
    <property type="entry name" value="Cystatin_sf"/>
</dbReference>
<reference evidence="10" key="1">
    <citation type="journal article" date="2023" name="Front. Mar. Sci.">
        <title>A new Merluccius polli reference genome to investigate the effects of global change in West African waters.</title>
        <authorList>
            <person name="Mateo J.L."/>
            <person name="Blanco-Fernandez C."/>
            <person name="Garcia-Vazquez E."/>
            <person name="Machado-Schiaffino G."/>
        </authorList>
    </citation>
    <scope>NUCLEOTIDE SEQUENCE</scope>
    <source>
        <strain evidence="10">C29</strain>
        <tissue evidence="10">Fin</tissue>
    </source>
</reference>
<dbReference type="FunFam" id="3.10.450.10:FF:000001">
    <property type="entry name" value="Cystatin-A"/>
    <property type="match status" value="1"/>
</dbReference>
<dbReference type="PANTHER" id="PTHR11414:SF21">
    <property type="entry name" value="CYSTATIN 14A, TANDEM DUPLICATE 1-RELATED"/>
    <property type="match status" value="1"/>
</dbReference>
<dbReference type="PRINTS" id="PR00295">
    <property type="entry name" value="STEFINA"/>
</dbReference>
<dbReference type="GO" id="GO:0002376">
    <property type="term" value="P:immune system process"/>
    <property type="evidence" value="ECO:0007669"/>
    <property type="project" value="UniProtKB-KW"/>
</dbReference>
<comment type="caution">
    <text evidence="10">The sequence shown here is derived from an EMBL/GenBank/DDBJ whole genome shotgun (WGS) entry which is preliminary data.</text>
</comment>
<dbReference type="GO" id="GO:0004869">
    <property type="term" value="F:cysteine-type endopeptidase inhibitor activity"/>
    <property type="evidence" value="ECO:0007669"/>
    <property type="project" value="UniProtKB-KW"/>
</dbReference>
<dbReference type="SMART" id="SM00043">
    <property type="entry name" value="CY"/>
    <property type="match status" value="1"/>
</dbReference>
<evidence type="ECO:0000256" key="2">
    <source>
        <dbReference type="ARBA" id="ARBA00009403"/>
    </source>
</evidence>
<proteinExistence type="inferred from homology"/>
<dbReference type="CDD" id="cd00042">
    <property type="entry name" value="CY"/>
    <property type="match status" value="1"/>
</dbReference>
<keyword evidence="3" id="KW-0963">Cytoplasm</keyword>
<evidence type="ECO:0000256" key="7">
    <source>
        <dbReference type="ARBA" id="ARBA00040677"/>
    </source>
</evidence>
<comment type="similarity">
    <text evidence="2">Belongs to the cystatin family.</text>
</comment>
<protein>
    <recommendedName>
        <fullName evidence="7">Cystatin-B</fullName>
    </recommendedName>
    <alternativeName>
        <fullName evidence="8">Stefin-B</fullName>
    </alternativeName>
</protein>
<evidence type="ECO:0000259" key="9">
    <source>
        <dbReference type="SMART" id="SM00043"/>
    </source>
</evidence>
<keyword evidence="11" id="KW-1185">Reference proteome</keyword>
<dbReference type="GO" id="GO:0071220">
    <property type="term" value="P:cellular response to bacterial lipoprotein"/>
    <property type="evidence" value="ECO:0007669"/>
    <property type="project" value="UniProtKB-ARBA"/>
</dbReference>
<evidence type="ECO:0000256" key="8">
    <source>
        <dbReference type="ARBA" id="ARBA00041437"/>
    </source>
</evidence>
<dbReference type="AlphaFoldDB" id="A0AA47NRD0"/>
<comment type="subcellular location">
    <subcellularLocation>
        <location evidence="1">Cytoplasm</location>
    </subcellularLocation>
</comment>
<keyword evidence="4" id="KW-0646">Protease inhibitor</keyword>
<evidence type="ECO:0000256" key="4">
    <source>
        <dbReference type="ARBA" id="ARBA00022690"/>
    </source>
</evidence>
<dbReference type="Proteomes" id="UP001174136">
    <property type="component" value="Unassembled WGS sequence"/>
</dbReference>
<evidence type="ECO:0000256" key="6">
    <source>
        <dbReference type="ARBA" id="ARBA00022859"/>
    </source>
</evidence>
<dbReference type="PROSITE" id="PS00287">
    <property type="entry name" value="CYSTATIN"/>
    <property type="match status" value="1"/>
</dbReference>
<dbReference type="PANTHER" id="PTHR11414">
    <property type="entry name" value="CYSTATIN FAMILY MEMBER"/>
    <property type="match status" value="1"/>
</dbReference>
<dbReference type="GO" id="GO:0005829">
    <property type="term" value="C:cytosol"/>
    <property type="evidence" value="ECO:0007669"/>
    <property type="project" value="TreeGrafter"/>
</dbReference>
<evidence type="ECO:0000256" key="3">
    <source>
        <dbReference type="ARBA" id="ARBA00022490"/>
    </source>
</evidence>
<evidence type="ECO:0000313" key="10">
    <source>
        <dbReference type="EMBL" id="KAK0134585.1"/>
    </source>
</evidence>
<organism evidence="10 11">
    <name type="scientific">Merluccius polli</name>
    <name type="common">Benguela hake</name>
    <name type="synonym">Merluccius cadenati</name>
    <dbReference type="NCBI Taxonomy" id="89951"/>
    <lineage>
        <taxon>Eukaryota</taxon>
        <taxon>Metazoa</taxon>
        <taxon>Chordata</taxon>
        <taxon>Craniata</taxon>
        <taxon>Vertebrata</taxon>
        <taxon>Euteleostomi</taxon>
        <taxon>Actinopterygii</taxon>
        <taxon>Neopterygii</taxon>
        <taxon>Teleostei</taxon>
        <taxon>Neoteleostei</taxon>
        <taxon>Acanthomorphata</taxon>
        <taxon>Zeiogadaria</taxon>
        <taxon>Gadariae</taxon>
        <taxon>Gadiformes</taxon>
        <taxon>Gadoidei</taxon>
        <taxon>Merlucciidae</taxon>
        <taxon>Merluccius</taxon>
    </lineage>
</organism>
<name>A0AA47NRD0_MERPO</name>
<dbReference type="SUPFAM" id="SSF54403">
    <property type="entry name" value="Cystatin/monellin"/>
    <property type="match status" value="1"/>
</dbReference>
<dbReference type="Pfam" id="PF00031">
    <property type="entry name" value="Cystatin"/>
    <property type="match status" value="1"/>
</dbReference>
<evidence type="ECO:0000313" key="11">
    <source>
        <dbReference type="Proteomes" id="UP001174136"/>
    </source>
</evidence>
<keyword evidence="6" id="KW-0391">Immunity</keyword>
<accession>A0AA47NRD0</accession>
<dbReference type="InterPro" id="IPR001713">
    <property type="entry name" value="Prot_inh_stefin"/>
</dbReference>
<dbReference type="InterPro" id="IPR000010">
    <property type="entry name" value="Cystatin_dom"/>
</dbReference>
<feature type="domain" description="Cystatin" evidence="9">
    <location>
        <begin position="6"/>
        <end position="106"/>
    </location>
</feature>
<evidence type="ECO:0000256" key="5">
    <source>
        <dbReference type="ARBA" id="ARBA00022704"/>
    </source>
</evidence>
<keyword evidence="5" id="KW-0789">Thiol protease inhibitor</keyword>
<evidence type="ECO:0000256" key="1">
    <source>
        <dbReference type="ARBA" id="ARBA00004496"/>
    </source>
</evidence>
<sequence>MANSEMMCGGFGGHKPANEEVQQLCDKVKASVENEKNTTYEVFRAVTYRSQVVAGTNFDIKVHVGGEDHIEIRVFRPLPCHNKEVELTAVDGQKVSSKPILGVPELPQLLLE</sequence>
<dbReference type="EMBL" id="JAOPHQ010005695">
    <property type="protein sequence ID" value="KAK0134585.1"/>
    <property type="molecule type" value="Genomic_DNA"/>
</dbReference>
<gene>
    <name evidence="10" type="primary">CYTB_4</name>
    <name evidence="10" type="ORF">N1851_029793</name>
</gene>
<dbReference type="InterPro" id="IPR018073">
    <property type="entry name" value="Prot_inh_cystat_CS"/>
</dbReference>